<name>A0A6A5EER2_PERFL</name>
<gene>
    <name evidence="1" type="ORF">PFLUV_G00083010</name>
</gene>
<accession>A0A6A5EER2</accession>
<evidence type="ECO:0000313" key="1">
    <source>
        <dbReference type="EMBL" id="KAF1387731.1"/>
    </source>
</evidence>
<comment type="caution">
    <text evidence="1">The sequence shown here is derived from an EMBL/GenBank/DDBJ whole genome shotgun (WGS) entry which is preliminary data.</text>
</comment>
<protein>
    <submittedName>
        <fullName evidence="1">Uncharacterized protein</fullName>
    </submittedName>
</protein>
<dbReference type="AlphaFoldDB" id="A0A6A5EER2"/>
<dbReference type="EMBL" id="VHII01000007">
    <property type="protein sequence ID" value="KAF1387731.1"/>
    <property type="molecule type" value="Genomic_DNA"/>
</dbReference>
<evidence type="ECO:0000313" key="2">
    <source>
        <dbReference type="Proteomes" id="UP000465112"/>
    </source>
</evidence>
<proteinExistence type="predicted"/>
<sequence>MLVLFIFYLYLVKTKKNQYNYRSNHIKAKVNHKLPSTGVSITTQNPDVLLSKRAIRRTRVGSFLLFFGVANGLTASYSFGTPAISPILNVPQYANRQAVYVVLQIYTRILSGRHSDIHVKER</sequence>
<dbReference type="Proteomes" id="UP000465112">
    <property type="component" value="Chromosome 7"/>
</dbReference>
<keyword evidence="2" id="KW-1185">Reference proteome</keyword>
<reference evidence="1 2" key="1">
    <citation type="submission" date="2019-06" db="EMBL/GenBank/DDBJ databases">
        <title>A chromosome-scale genome assembly of the European perch, Perca fluviatilis.</title>
        <authorList>
            <person name="Roques C."/>
            <person name="Zahm M."/>
            <person name="Cabau C."/>
            <person name="Klopp C."/>
            <person name="Bouchez O."/>
            <person name="Donnadieu C."/>
            <person name="Kuhl H."/>
            <person name="Gislard M."/>
            <person name="Guendouz S."/>
            <person name="Journot L."/>
            <person name="Haffray P."/>
            <person name="Bestin A."/>
            <person name="Morvezen R."/>
            <person name="Feron R."/>
            <person name="Wen M."/>
            <person name="Jouanno E."/>
            <person name="Herpin A."/>
            <person name="Schartl M."/>
            <person name="Postlethwait J."/>
            <person name="Schaerlinger B."/>
            <person name="Chardard D."/>
            <person name="Lecocq T."/>
            <person name="Poncet C."/>
            <person name="Jaffrelo L."/>
            <person name="Lampietro C."/>
            <person name="Guiguen Y."/>
        </authorList>
    </citation>
    <scope>NUCLEOTIDE SEQUENCE [LARGE SCALE GENOMIC DNA]</scope>
    <source>
        <tissue evidence="1">Blood</tissue>
    </source>
</reference>
<organism evidence="1 2">
    <name type="scientific">Perca fluviatilis</name>
    <name type="common">European perch</name>
    <dbReference type="NCBI Taxonomy" id="8168"/>
    <lineage>
        <taxon>Eukaryota</taxon>
        <taxon>Metazoa</taxon>
        <taxon>Chordata</taxon>
        <taxon>Craniata</taxon>
        <taxon>Vertebrata</taxon>
        <taxon>Euteleostomi</taxon>
        <taxon>Actinopterygii</taxon>
        <taxon>Neopterygii</taxon>
        <taxon>Teleostei</taxon>
        <taxon>Neoteleostei</taxon>
        <taxon>Acanthomorphata</taxon>
        <taxon>Eupercaria</taxon>
        <taxon>Perciformes</taxon>
        <taxon>Percoidei</taxon>
        <taxon>Percidae</taxon>
        <taxon>Percinae</taxon>
        <taxon>Perca</taxon>
    </lineage>
</organism>